<accession>A0ABT6TQU7</accession>
<gene>
    <name evidence="1" type="ORF">KB449_30075</name>
</gene>
<dbReference type="EMBL" id="JAGRPV010000001">
    <property type="protein sequence ID" value="MDI4649222.1"/>
    <property type="molecule type" value="Genomic_DNA"/>
</dbReference>
<dbReference type="Proteomes" id="UP001161691">
    <property type="component" value="Unassembled WGS sequence"/>
</dbReference>
<organism evidence="1 2">
    <name type="scientific">Cohnella hashimotonis</name>
    <dbReference type="NCBI Taxonomy" id="2826895"/>
    <lineage>
        <taxon>Bacteria</taxon>
        <taxon>Bacillati</taxon>
        <taxon>Bacillota</taxon>
        <taxon>Bacilli</taxon>
        <taxon>Bacillales</taxon>
        <taxon>Paenibacillaceae</taxon>
        <taxon>Cohnella</taxon>
    </lineage>
</organism>
<evidence type="ECO:0008006" key="3">
    <source>
        <dbReference type="Google" id="ProtNLM"/>
    </source>
</evidence>
<sequence length="93" mass="10570">MRKLLEQLYNGQLIPVEQIVSNDPAYRAVNQQITETMKVWQKRLDGAEYENLEQLLDLFSQLEEAGMSTAFVYGFQLGVSLILESATSLKDAE</sequence>
<keyword evidence="2" id="KW-1185">Reference proteome</keyword>
<dbReference type="Pfam" id="PF20648">
    <property type="entry name" value="DUF6809"/>
    <property type="match status" value="1"/>
</dbReference>
<proteinExistence type="predicted"/>
<evidence type="ECO:0000313" key="1">
    <source>
        <dbReference type="EMBL" id="MDI4649222.1"/>
    </source>
</evidence>
<reference evidence="1" key="1">
    <citation type="submission" date="2023-04" db="EMBL/GenBank/DDBJ databases">
        <title>Comparative genomic analysis of Cohnella hashimotonis sp. nov., isolated from the International Space Station.</title>
        <authorList>
            <person name="Venkateswaran K."/>
            <person name="Simpson A."/>
        </authorList>
    </citation>
    <scope>NUCLEOTIDE SEQUENCE</scope>
    <source>
        <strain evidence="1">F6_2S_P_1</strain>
    </source>
</reference>
<protein>
    <recommendedName>
        <fullName evidence="3">TetR family transcriptional regulator</fullName>
    </recommendedName>
</protein>
<dbReference type="RefSeq" id="WP_282911878.1">
    <property type="nucleotide sequence ID" value="NZ_JAGRPV010000001.1"/>
</dbReference>
<evidence type="ECO:0000313" key="2">
    <source>
        <dbReference type="Proteomes" id="UP001161691"/>
    </source>
</evidence>
<dbReference type="InterPro" id="IPR049215">
    <property type="entry name" value="DUF6809"/>
</dbReference>
<name>A0ABT6TQU7_9BACL</name>
<comment type="caution">
    <text evidence="1">The sequence shown here is derived from an EMBL/GenBank/DDBJ whole genome shotgun (WGS) entry which is preliminary data.</text>
</comment>